<evidence type="ECO:0000256" key="3">
    <source>
        <dbReference type="ARBA" id="ARBA00016814"/>
    </source>
</evidence>
<feature type="compositionally biased region" description="Polar residues" evidence="9">
    <location>
        <begin position="212"/>
        <end position="226"/>
    </location>
</feature>
<evidence type="ECO:0000256" key="9">
    <source>
        <dbReference type="SAM" id="MobiDB-lite"/>
    </source>
</evidence>
<dbReference type="SMART" id="SM00249">
    <property type="entry name" value="PHD"/>
    <property type="match status" value="1"/>
</dbReference>
<feature type="region of interest" description="Disordered" evidence="9">
    <location>
        <begin position="85"/>
        <end position="118"/>
    </location>
</feature>
<evidence type="ECO:0000259" key="10">
    <source>
        <dbReference type="PROSITE" id="PS50016"/>
    </source>
</evidence>
<evidence type="ECO:0000256" key="1">
    <source>
        <dbReference type="ARBA" id="ARBA00004123"/>
    </source>
</evidence>
<keyword evidence="12" id="KW-1185">Reference proteome</keyword>
<sequence>MTTAVMINQDLDASVLKALRLLHSSDSDSEDQLRQLWKQSVIEKYGNTRMPTSVLHKIQFPSTTKRSPESDEIDVAVEHKKLKLEAPSVSKSKTSPLHRSTLFSSKDSSESDIDSDSDTPLEIYTADGVCVKCKTSFSSTMNKLVECVDCHRHYHQDCHFPPITDMDLNDPRLVWYCSTCEDNISATSLNDKIKNSDYSSPTKSSNSLKSSRTFGSNYSNKTSISSGGNGGKTDSSPKHNNISSKKHSSKKVEKKKLIK</sequence>
<evidence type="ECO:0000256" key="6">
    <source>
        <dbReference type="ARBA" id="ARBA00022833"/>
    </source>
</evidence>
<dbReference type="Gene3D" id="3.30.40.10">
    <property type="entry name" value="Zinc/RING finger domain, C3HC4 (zinc finger)"/>
    <property type="match status" value="1"/>
</dbReference>
<organism evidence="11 12">
    <name type="scientific">Parthenolecanium corni</name>
    <dbReference type="NCBI Taxonomy" id="536013"/>
    <lineage>
        <taxon>Eukaryota</taxon>
        <taxon>Metazoa</taxon>
        <taxon>Ecdysozoa</taxon>
        <taxon>Arthropoda</taxon>
        <taxon>Hexapoda</taxon>
        <taxon>Insecta</taxon>
        <taxon>Pterygota</taxon>
        <taxon>Neoptera</taxon>
        <taxon>Paraneoptera</taxon>
        <taxon>Hemiptera</taxon>
        <taxon>Sternorrhyncha</taxon>
        <taxon>Coccoidea</taxon>
        <taxon>Coccidae</taxon>
        <taxon>Parthenolecanium</taxon>
    </lineage>
</organism>
<evidence type="ECO:0000256" key="5">
    <source>
        <dbReference type="ARBA" id="ARBA00022771"/>
    </source>
</evidence>
<dbReference type="SUPFAM" id="SSF57903">
    <property type="entry name" value="FYVE/PHD zinc finger"/>
    <property type="match status" value="1"/>
</dbReference>
<dbReference type="EMBL" id="JBBCAQ010000002">
    <property type="protein sequence ID" value="KAK7605256.1"/>
    <property type="molecule type" value="Genomic_DNA"/>
</dbReference>
<dbReference type="AlphaFoldDB" id="A0AAN9YAH2"/>
<dbReference type="Pfam" id="PF00628">
    <property type="entry name" value="PHD"/>
    <property type="match status" value="1"/>
</dbReference>
<dbReference type="InterPro" id="IPR011011">
    <property type="entry name" value="Znf_FYVE_PHD"/>
</dbReference>
<dbReference type="PANTHER" id="PTHR13415">
    <property type="entry name" value="NUCLEAR FACTOR-RELATED"/>
    <property type="match status" value="1"/>
</dbReference>
<dbReference type="InterPro" id="IPR039054">
    <property type="entry name" value="Int12_PHD"/>
</dbReference>
<dbReference type="InterPro" id="IPR051776">
    <property type="entry name" value="Integrator_subunit_12"/>
</dbReference>
<keyword evidence="5 8" id="KW-0863">Zinc-finger</keyword>
<evidence type="ECO:0000256" key="2">
    <source>
        <dbReference type="ARBA" id="ARBA00006009"/>
    </source>
</evidence>
<evidence type="ECO:0000256" key="8">
    <source>
        <dbReference type="PROSITE-ProRule" id="PRU00146"/>
    </source>
</evidence>
<dbReference type="InterPro" id="IPR001965">
    <property type="entry name" value="Znf_PHD"/>
</dbReference>
<name>A0AAN9YAH2_9HEMI</name>
<comment type="subcellular location">
    <subcellularLocation>
        <location evidence="1">Nucleus</location>
    </subcellularLocation>
</comment>
<dbReference type="InterPro" id="IPR019786">
    <property type="entry name" value="Zinc_finger_PHD-type_CS"/>
</dbReference>
<feature type="domain" description="PHD-type" evidence="10">
    <location>
        <begin position="127"/>
        <end position="183"/>
    </location>
</feature>
<comment type="similarity">
    <text evidence="2">Belongs to the Integrator subunit 12 family.</text>
</comment>
<proteinExistence type="inferred from homology"/>
<reference evidence="11 12" key="1">
    <citation type="submission" date="2024-03" db="EMBL/GenBank/DDBJ databases">
        <title>Adaptation during the transition from Ophiocordyceps entomopathogen to insect associate is accompanied by gene loss and intensified selection.</title>
        <authorList>
            <person name="Ward C.M."/>
            <person name="Onetto C.A."/>
            <person name="Borneman A.R."/>
        </authorList>
    </citation>
    <scope>NUCLEOTIDE SEQUENCE [LARGE SCALE GENOMIC DNA]</scope>
    <source>
        <strain evidence="11">AWRI1</strain>
        <tissue evidence="11">Single Adult Female</tissue>
    </source>
</reference>
<dbReference type="PROSITE" id="PS50016">
    <property type="entry name" value="ZF_PHD_2"/>
    <property type="match status" value="1"/>
</dbReference>
<evidence type="ECO:0000313" key="11">
    <source>
        <dbReference type="EMBL" id="KAK7605256.1"/>
    </source>
</evidence>
<feature type="compositionally biased region" description="Basic residues" evidence="9">
    <location>
        <begin position="244"/>
        <end position="259"/>
    </location>
</feature>
<evidence type="ECO:0000313" key="12">
    <source>
        <dbReference type="Proteomes" id="UP001367676"/>
    </source>
</evidence>
<keyword evidence="6" id="KW-0862">Zinc</keyword>
<dbReference type="GO" id="GO:0034472">
    <property type="term" value="P:snRNA 3'-end processing"/>
    <property type="evidence" value="ECO:0007669"/>
    <property type="project" value="TreeGrafter"/>
</dbReference>
<dbReference type="InterPro" id="IPR019787">
    <property type="entry name" value="Znf_PHD-finger"/>
</dbReference>
<feature type="region of interest" description="Disordered" evidence="9">
    <location>
        <begin position="191"/>
        <end position="259"/>
    </location>
</feature>
<dbReference type="GO" id="GO:0008270">
    <property type="term" value="F:zinc ion binding"/>
    <property type="evidence" value="ECO:0007669"/>
    <property type="project" value="UniProtKB-KW"/>
</dbReference>
<dbReference type="PROSITE" id="PS01359">
    <property type="entry name" value="ZF_PHD_1"/>
    <property type="match status" value="1"/>
</dbReference>
<evidence type="ECO:0000256" key="7">
    <source>
        <dbReference type="ARBA" id="ARBA00023242"/>
    </source>
</evidence>
<dbReference type="GO" id="GO:0032039">
    <property type="term" value="C:integrator complex"/>
    <property type="evidence" value="ECO:0007669"/>
    <property type="project" value="UniProtKB-ARBA"/>
</dbReference>
<dbReference type="GO" id="GO:0160240">
    <property type="term" value="P:RNA polymerase II transcription initiation surveillance"/>
    <property type="evidence" value="ECO:0007669"/>
    <property type="project" value="UniProtKB-ARBA"/>
</dbReference>
<dbReference type="FunFam" id="3.30.40.10:FF:000101">
    <property type="entry name" value="Integrator complex subunit 12"/>
    <property type="match status" value="1"/>
</dbReference>
<protein>
    <recommendedName>
        <fullName evidence="3">Integrator complex subunit 12</fullName>
    </recommendedName>
</protein>
<dbReference type="PANTHER" id="PTHR13415:SF2">
    <property type="entry name" value="INTEGRATOR COMPLEX SUBUNIT 12"/>
    <property type="match status" value="1"/>
</dbReference>
<evidence type="ECO:0000256" key="4">
    <source>
        <dbReference type="ARBA" id="ARBA00022723"/>
    </source>
</evidence>
<accession>A0AAN9YAH2</accession>
<comment type="caution">
    <text evidence="11">The sequence shown here is derived from an EMBL/GenBank/DDBJ whole genome shotgun (WGS) entry which is preliminary data.</text>
</comment>
<dbReference type="CDD" id="cd15501">
    <property type="entry name" value="PHD_Int12"/>
    <property type="match status" value="1"/>
</dbReference>
<keyword evidence="7" id="KW-0539">Nucleus</keyword>
<keyword evidence="4" id="KW-0479">Metal-binding</keyword>
<dbReference type="InterPro" id="IPR013083">
    <property type="entry name" value="Znf_RING/FYVE/PHD"/>
</dbReference>
<dbReference type="GO" id="GO:0160232">
    <property type="term" value="C:INTAC complex"/>
    <property type="evidence" value="ECO:0007669"/>
    <property type="project" value="UniProtKB-ARBA"/>
</dbReference>
<feature type="compositionally biased region" description="Low complexity" evidence="9">
    <location>
        <begin position="199"/>
        <end position="211"/>
    </location>
</feature>
<dbReference type="Proteomes" id="UP001367676">
    <property type="component" value="Unassembled WGS sequence"/>
</dbReference>
<gene>
    <name evidence="11" type="ORF">V9T40_007114</name>
</gene>
<feature type="compositionally biased region" description="Polar residues" evidence="9">
    <location>
        <begin position="89"/>
        <end position="103"/>
    </location>
</feature>